<organism evidence="2 3">
    <name type="scientific">Aureococcus anophagefferens</name>
    <name type="common">Harmful bloom alga</name>
    <dbReference type="NCBI Taxonomy" id="44056"/>
    <lineage>
        <taxon>Eukaryota</taxon>
        <taxon>Sar</taxon>
        <taxon>Stramenopiles</taxon>
        <taxon>Ochrophyta</taxon>
        <taxon>Pelagophyceae</taxon>
        <taxon>Pelagomonadales</taxon>
        <taxon>Pelagomonadaceae</taxon>
        <taxon>Aureococcus</taxon>
    </lineage>
</organism>
<evidence type="ECO:0000259" key="1">
    <source>
        <dbReference type="PROSITE" id="PS50003"/>
    </source>
</evidence>
<accession>A0ABR1FML8</accession>
<dbReference type="SUPFAM" id="SSF50729">
    <property type="entry name" value="PH domain-like"/>
    <property type="match status" value="1"/>
</dbReference>
<dbReference type="InterPro" id="IPR001849">
    <property type="entry name" value="PH_domain"/>
</dbReference>
<dbReference type="EMBL" id="JBBJCI010000357">
    <property type="protein sequence ID" value="KAK7233643.1"/>
    <property type="molecule type" value="Genomic_DNA"/>
</dbReference>
<comment type="caution">
    <text evidence="2">The sequence shown here is derived from an EMBL/GenBank/DDBJ whole genome shotgun (WGS) entry which is preliminary data.</text>
</comment>
<proteinExistence type="predicted"/>
<dbReference type="Proteomes" id="UP001363151">
    <property type="component" value="Unassembled WGS sequence"/>
</dbReference>
<sequence>MTSGWVLRKVKQNDKWVRRWLEVNRHVLYSYQACPAESAQARVINMLDLRKTREIKLVDNGIAGLFCIVPVSADNAHPGYLMRADTATSAEEWVAGLNKVRQQELEKELLGDAQAMAPSKDDAAFELALSYAEKYEHASSSIHQRWVVFFEHALVREVLRSVQGEAAPGDLKRGEAQRKISSLFHVRAPRA</sequence>
<dbReference type="Pfam" id="PF00169">
    <property type="entry name" value="PH"/>
    <property type="match status" value="1"/>
</dbReference>
<keyword evidence="3" id="KW-1185">Reference proteome</keyword>
<gene>
    <name evidence="2" type="ORF">SO694_00106039</name>
</gene>
<feature type="domain" description="PH" evidence="1">
    <location>
        <begin position="1"/>
        <end position="102"/>
    </location>
</feature>
<dbReference type="PROSITE" id="PS50003">
    <property type="entry name" value="PH_DOMAIN"/>
    <property type="match status" value="1"/>
</dbReference>
<evidence type="ECO:0000313" key="3">
    <source>
        <dbReference type="Proteomes" id="UP001363151"/>
    </source>
</evidence>
<dbReference type="CDD" id="cd00821">
    <property type="entry name" value="PH"/>
    <property type="match status" value="1"/>
</dbReference>
<dbReference type="InterPro" id="IPR011993">
    <property type="entry name" value="PH-like_dom_sf"/>
</dbReference>
<evidence type="ECO:0000313" key="2">
    <source>
        <dbReference type="EMBL" id="KAK7233643.1"/>
    </source>
</evidence>
<protein>
    <recommendedName>
        <fullName evidence="1">PH domain-containing protein</fullName>
    </recommendedName>
</protein>
<dbReference type="Gene3D" id="2.30.29.30">
    <property type="entry name" value="Pleckstrin-homology domain (PH domain)/Phosphotyrosine-binding domain (PTB)"/>
    <property type="match status" value="1"/>
</dbReference>
<reference evidence="2 3" key="1">
    <citation type="submission" date="2024-03" db="EMBL/GenBank/DDBJ databases">
        <title>Aureococcus anophagefferens CCMP1851 and Kratosvirus quantuckense: Draft genome of a second virus-susceptible host strain in the model system.</title>
        <authorList>
            <person name="Chase E."/>
            <person name="Truchon A.R."/>
            <person name="Schepens W."/>
            <person name="Wilhelm S.W."/>
        </authorList>
    </citation>
    <scope>NUCLEOTIDE SEQUENCE [LARGE SCALE GENOMIC DNA]</scope>
    <source>
        <strain evidence="2 3">CCMP1851</strain>
    </source>
</reference>
<dbReference type="SMART" id="SM00233">
    <property type="entry name" value="PH"/>
    <property type="match status" value="1"/>
</dbReference>
<name>A0ABR1FML8_AURAN</name>